<dbReference type="OrthoDB" id="26212at2"/>
<dbReference type="Gene3D" id="1.10.10.10">
    <property type="entry name" value="Winged helix-like DNA-binding domain superfamily/Winged helix DNA-binding domain"/>
    <property type="match status" value="1"/>
</dbReference>
<organism evidence="2 3">
    <name type="scientific">Cellulomonas flavigena (strain ATCC 482 / DSM 20109 / BCRC 11376 / JCM 18109 / NBRC 3775 / NCIMB 8073 / NRS 134)</name>
    <dbReference type="NCBI Taxonomy" id="446466"/>
    <lineage>
        <taxon>Bacteria</taxon>
        <taxon>Bacillati</taxon>
        <taxon>Actinomycetota</taxon>
        <taxon>Actinomycetes</taxon>
        <taxon>Micrococcales</taxon>
        <taxon>Cellulomonadaceae</taxon>
        <taxon>Cellulomonas</taxon>
    </lineage>
</organism>
<sequence>MSAALAPHTYLPSDAATEQIAEVRSFLKAQGARGTDVTPRYLLVGSSEGEQVELPRPIYEALLLVADSLAAGKAVTVAPEATLLTTQQAADLLGVSRPTVVRLIDAGSLPSERHGNRRRIRLGDLLSYREQRRAEQYAMLAATAVDIDDEDDIDQVRQHLKDARRAVASRRRAAASSSDD</sequence>
<dbReference type="eggNOG" id="COG3311">
    <property type="taxonomic scope" value="Bacteria"/>
</dbReference>
<dbReference type="Pfam" id="PF12728">
    <property type="entry name" value="HTH_17"/>
    <property type="match status" value="1"/>
</dbReference>
<evidence type="ECO:0000313" key="2">
    <source>
        <dbReference type="EMBL" id="ADG75876.1"/>
    </source>
</evidence>
<protein>
    <submittedName>
        <fullName evidence="2">DNA binding domain protein, excisionase family</fullName>
    </submittedName>
</protein>
<name>D5UKZ4_CELFN</name>
<dbReference type="STRING" id="446466.Cfla_2993"/>
<dbReference type="InterPro" id="IPR036388">
    <property type="entry name" value="WH-like_DNA-bd_sf"/>
</dbReference>
<evidence type="ECO:0000313" key="3">
    <source>
        <dbReference type="Proteomes" id="UP000000849"/>
    </source>
</evidence>
<reference evidence="2 3" key="1">
    <citation type="journal article" date="2010" name="Stand. Genomic Sci.">
        <title>Complete genome sequence of Cellulomonas flavigena type strain (134).</title>
        <authorList>
            <person name="Abt B."/>
            <person name="Foster B."/>
            <person name="Lapidus A."/>
            <person name="Clum A."/>
            <person name="Sun H."/>
            <person name="Pukall R."/>
            <person name="Lucas S."/>
            <person name="Glavina Del Rio T."/>
            <person name="Nolan M."/>
            <person name="Tice H."/>
            <person name="Cheng J.F."/>
            <person name="Pitluck S."/>
            <person name="Liolios K."/>
            <person name="Ivanova N."/>
            <person name="Mavromatis K."/>
            <person name="Ovchinnikova G."/>
            <person name="Pati A."/>
            <person name="Goodwin L."/>
            <person name="Chen A."/>
            <person name="Palaniappan K."/>
            <person name="Land M."/>
            <person name="Hauser L."/>
            <person name="Chang Y.J."/>
            <person name="Jeffries C.D."/>
            <person name="Rohde M."/>
            <person name="Goker M."/>
            <person name="Woyke T."/>
            <person name="Bristow J."/>
            <person name="Eisen J.A."/>
            <person name="Markowitz V."/>
            <person name="Hugenholtz P."/>
            <person name="Kyrpides N.C."/>
            <person name="Klenk H.P."/>
        </authorList>
    </citation>
    <scope>NUCLEOTIDE SEQUENCE [LARGE SCALE GENOMIC DNA]</scope>
    <source>
        <strain evidence="3">ATCC 482 / DSM 20109 / BCRC 11376 / JCM 18109 / NBRC 3775 / NCIMB 8073 / NRS 134</strain>
    </source>
</reference>
<dbReference type="InterPro" id="IPR010093">
    <property type="entry name" value="SinI_DNA-bd"/>
</dbReference>
<proteinExistence type="predicted"/>
<keyword evidence="3" id="KW-1185">Reference proteome</keyword>
<gene>
    <name evidence="2" type="ordered locus">Cfla_2993</name>
</gene>
<dbReference type="Proteomes" id="UP000000849">
    <property type="component" value="Chromosome"/>
</dbReference>
<dbReference type="InterPro" id="IPR009061">
    <property type="entry name" value="DNA-bd_dom_put_sf"/>
</dbReference>
<dbReference type="SUPFAM" id="SSF46955">
    <property type="entry name" value="Putative DNA-binding domain"/>
    <property type="match status" value="1"/>
</dbReference>
<dbReference type="InterPro" id="IPR041657">
    <property type="entry name" value="HTH_17"/>
</dbReference>
<feature type="domain" description="Helix-turn-helix" evidence="1">
    <location>
        <begin position="83"/>
        <end position="133"/>
    </location>
</feature>
<dbReference type="GO" id="GO:0003677">
    <property type="term" value="F:DNA binding"/>
    <property type="evidence" value="ECO:0007669"/>
    <property type="project" value="InterPro"/>
</dbReference>
<evidence type="ECO:0000259" key="1">
    <source>
        <dbReference type="Pfam" id="PF12728"/>
    </source>
</evidence>
<dbReference type="EMBL" id="CP001964">
    <property type="protein sequence ID" value="ADG75876.1"/>
    <property type="molecule type" value="Genomic_DNA"/>
</dbReference>
<dbReference type="HOGENOM" id="CLU_106726_2_0_11"/>
<dbReference type="NCBIfam" id="TIGR01764">
    <property type="entry name" value="excise"/>
    <property type="match status" value="1"/>
</dbReference>
<dbReference type="RefSeq" id="WP_013118207.1">
    <property type="nucleotide sequence ID" value="NC_014151.1"/>
</dbReference>
<dbReference type="KEGG" id="cfl:Cfla_2993"/>
<accession>D5UKZ4</accession>
<dbReference type="AlphaFoldDB" id="D5UKZ4"/>